<dbReference type="OrthoDB" id="446954at2759"/>
<proteinExistence type="predicted"/>
<gene>
    <name evidence="1" type="ORF">AK812_SmicGene31436</name>
</gene>
<accession>A0A1Q9CWP7</accession>
<organism evidence="1 2">
    <name type="scientific">Symbiodinium microadriaticum</name>
    <name type="common">Dinoflagellate</name>
    <name type="synonym">Zooxanthella microadriatica</name>
    <dbReference type="NCBI Taxonomy" id="2951"/>
    <lineage>
        <taxon>Eukaryota</taxon>
        <taxon>Sar</taxon>
        <taxon>Alveolata</taxon>
        <taxon>Dinophyceae</taxon>
        <taxon>Suessiales</taxon>
        <taxon>Symbiodiniaceae</taxon>
        <taxon>Symbiodinium</taxon>
    </lineage>
</organism>
<reference evidence="1 2" key="1">
    <citation type="submission" date="2016-02" db="EMBL/GenBank/DDBJ databases">
        <title>Genome analysis of coral dinoflagellate symbionts highlights evolutionary adaptations to a symbiotic lifestyle.</title>
        <authorList>
            <person name="Aranda M."/>
            <person name="Li Y."/>
            <person name="Liew Y.J."/>
            <person name="Baumgarten S."/>
            <person name="Simakov O."/>
            <person name="Wilson M."/>
            <person name="Piel J."/>
            <person name="Ashoor H."/>
            <person name="Bougouffa S."/>
            <person name="Bajic V.B."/>
            <person name="Ryu T."/>
            <person name="Ravasi T."/>
            <person name="Bayer T."/>
            <person name="Micklem G."/>
            <person name="Kim H."/>
            <person name="Bhak J."/>
            <person name="Lajeunesse T.C."/>
            <person name="Voolstra C.R."/>
        </authorList>
    </citation>
    <scope>NUCLEOTIDE SEQUENCE [LARGE SCALE GENOMIC DNA]</scope>
    <source>
        <strain evidence="1 2">CCMP2467</strain>
    </source>
</reference>
<keyword evidence="2" id="KW-1185">Reference proteome</keyword>
<evidence type="ECO:0000313" key="2">
    <source>
        <dbReference type="Proteomes" id="UP000186817"/>
    </source>
</evidence>
<evidence type="ECO:0000313" key="1">
    <source>
        <dbReference type="EMBL" id="OLP87350.1"/>
    </source>
</evidence>
<dbReference type="EMBL" id="LSRX01000864">
    <property type="protein sequence ID" value="OLP87350.1"/>
    <property type="molecule type" value="Genomic_DNA"/>
</dbReference>
<protein>
    <submittedName>
        <fullName evidence="1">Uncharacterized protein</fullName>
    </submittedName>
</protein>
<dbReference type="AlphaFoldDB" id="A0A1Q9CWP7"/>
<comment type="caution">
    <text evidence="1">The sequence shown here is derived from an EMBL/GenBank/DDBJ whole genome shotgun (WGS) entry which is preliminary data.</text>
</comment>
<sequence length="111" mass="12318">MERYAAQVFCSGGDADACFVTIDGSLKYTQDDPWWTHFRVGDLISLTFSKLAKLDAEAVCGCISSAVELQNEASRYARRYLGALNMEVELTDLWALPASAKFSSLLRVRTL</sequence>
<dbReference type="Proteomes" id="UP000186817">
    <property type="component" value="Unassembled WGS sequence"/>
</dbReference>
<name>A0A1Q9CWP7_SYMMI</name>